<dbReference type="EMBL" id="HBNS01060963">
    <property type="protein sequence ID" value="CAE4668456.1"/>
    <property type="molecule type" value="Transcribed_RNA"/>
</dbReference>
<gene>
    <name evidence="1" type="ORF">DBRI00130_LOCUS43925</name>
    <name evidence="2" type="ORF">DBRI00130_LOCUS43927</name>
</gene>
<accession>A0A6V2QF14</accession>
<sequence>MVWDQGKELVSVACPTLNSRAFFVFTVMESDKGTHPVVQQSFKHAQETRYKTSSSRLIQRKTKTASCLLAGIIRYGQSNTINIKYHHYQRFVKKKIVQNDKTIQDCALPGS</sequence>
<dbReference type="AlphaFoldDB" id="A0A6V2QF14"/>
<name>A0A6V2QF14_9STRA</name>
<evidence type="ECO:0000313" key="1">
    <source>
        <dbReference type="EMBL" id="CAE4668456.1"/>
    </source>
</evidence>
<organism evidence="2">
    <name type="scientific">Ditylum brightwellii</name>
    <dbReference type="NCBI Taxonomy" id="49249"/>
    <lineage>
        <taxon>Eukaryota</taxon>
        <taxon>Sar</taxon>
        <taxon>Stramenopiles</taxon>
        <taxon>Ochrophyta</taxon>
        <taxon>Bacillariophyta</taxon>
        <taxon>Mediophyceae</taxon>
        <taxon>Lithodesmiophycidae</taxon>
        <taxon>Lithodesmiales</taxon>
        <taxon>Lithodesmiaceae</taxon>
        <taxon>Ditylum</taxon>
    </lineage>
</organism>
<protein>
    <submittedName>
        <fullName evidence="2">Uncharacterized protein</fullName>
    </submittedName>
</protein>
<proteinExistence type="predicted"/>
<evidence type="ECO:0000313" key="2">
    <source>
        <dbReference type="EMBL" id="CAE4668461.1"/>
    </source>
</evidence>
<dbReference type="EMBL" id="HBNS01060965">
    <property type="protein sequence ID" value="CAE4668461.1"/>
    <property type="molecule type" value="Transcribed_RNA"/>
</dbReference>
<reference evidence="2" key="1">
    <citation type="submission" date="2021-01" db="EMBL/GenBank/DDBJ databases">
        <authorList>
            <person name="Corre E."/>
            <person name="Pelletier E."/>
            <person name="Niang G."/>
            <person name="Scheremetjew M."/>
            <person name="Finn R."/>
            <person name="Kale V."/>
            <person name="Holt S."/>
            <person name="Cochrane G."/>
            <person name="Meng A."/>
            <person name="Brown T."/>
            <person name="Cohen L."/>
        </authorList>
    </citation>
    <scope>NUCLEOTIDE SEQUENCE</scope>
    <source>
        <strain evidence="2">GSO104</strain>
    </source>
</reference>